<evidence type="ECO:0000313" key="2">
    <source>
        <dbReference type="Proteomes" id="UP000463138"/>
    </source>
</evidence>
<dbReference type="AlphaFoldDB" id="A0A7V7GS76"/>
<organism evidence="1 2">
    <name type="scientific">Halopseudomonas laoshanensis</name>
    <dbReference type="NCBI Taxonomy" id="2268758"/>
    <lineage>
        <taxon>Bacteria</taxon>
        <taxon>Pseudomonadati</taxon>
        <taxon>Pseudomonadota</taxon>
        <taxon>Gammaproteobacteria</taxon>
        <taxon>Pseudomonadales</taxon>
        <taxon>Pseudomonadaceae</taxon>
        <taxon>Halopseudomonas</taxon>
    </lineage>
</organism>
<comment type="caution">
    <text evidence="1">The sequence shown here is derived from an EMBL/GenBank/DDBJ whole genome shotgun (WGS) entry which is preliminary data.</text>
</comment>
<gene>
    <name evidence="1" type="ORF">DT594_14380</name>
</gene>
<evidence type="ECO:0008006" key="3">
    <source>
        <dbReference type="Google" id="ProtNLM"/>
    </source>
</evidence>
<evidence type="ECO:0000313" key="1">
    <source>
        <dbReference type="EMBL" id="KAA0693568.1"/>
    </source>
</evidence>
<dbReference type="EMBL" id="QOVF01000004">
    <property type="protein sequence ID" value="KAA0693568.1"/>
    <property type="molecule type" value="Genomic_DNA"/>
</dbReference>
<proteinExistence type="predicted"/>
<protein>
    <recommendedName>
        <fullName evidence="3">Secretion system X translation initiation factor</fullName>
    </recommendedName>
</protein>
<dbReference type="Proteomes" id="UP000463138">
    <property type="component" value="Unassembled WGS sequence"/>
</dbReference>
<accession>A0A7V7GS76</accession>
<reference evidence="1 2" key="1">
    <citation type="submission" date="2018-07" db="EMBL/GenBank/DDBJ databases">
        <title>Pseudomonas laoshanensis sp. nov., isolated from soil.</title>
        <authorList>
            <person name="Sun J."/>
            <person name="Yu L."/>
            <person name="Wang M."/>
            <person name="Zhang C."/>
        </authorList>
    </citation>
    <scope>NUCLEOTIDE SEQUENCE [LARGE SCALE GENOMIC DNA]</scope>
    <source>
        <strain evidence="1 2">Y22</strain>
    </source>
</reference>
<name>A0A7V7GS76_9GAMM</name>
<keyword evidence="2" id="KW-1185">Reference proteome</keyword>
<sequence length="163" mass="17673">MAIIPELFWDDEQLVQPAPSYSPELPDTAAVQAILQEEQGSQSAAHLPAEQQAIPRADLFPAHSWYVAPPVPDIPPPAAPRVKAPVLPAAPPVPFQFVGTLRDNEQLHIVLQRNQTIHVVSVGDVIDETYRVEGLRGREVILVYLPLDLNQSVLVGSTAGSAL</sequence>